<dbReference type="CDD" id="cd23551">
    <property type="entry name" value="TFP_LU_ECD_Ly6L"/>
    <property type="match status" value="1"/>
</dbReference>
<evidence type="ECO:0000256" key="3">
    <source>
        <dbReference type="ARBA" id="ARBA00022622"/>
    </source>
</evidence>
<comment type="subcellular location">
    <subcellularLocation>
        <location evidence="1">Cell membrane</location>
        <topology evidence="1">Lipid-anchor</topology>
        <topology evidence="1">GPI-anchor</topology>
    </subcellularLocation>
</comment>
<evidence type="ECO:0000256" key="4">
    <source>
        <dbReference type="ARBA" id="ARBA00022729"/>
    </source>
</evidence>
<keyword evidence="3" id="KW-0336">GPI-anchor</keyword>
<keyword evidence="2" id="KW-1003">Cell membrane</keyword>
<dbReference type="InterPro" id="IPR051445">
    <property type="entry name" value="LY6H/LY6L_nAChR_modulators"/>
</dbReference>
<evidence type="ECO:0000256" key="9">
    <source>
        <dbReference type="SAM" id="SignalP"/>
    </source>
</evidence>
<evidence type="ECO:0000256" key="1">
    <source>
        <dbReference type="ARBA" id="ARBA00004609"/>
    </source>
</evidence>
<evidence type="ECO:0000259" key="10">
    <source>
        <dbReference type="SMART" id="SM00134"/>
    </source>
</evidence>
<dbReference type="InterPro" id="IPR045860">
    <property type="entry name" value="Snake_toxin-like_sf"/>
</dbReference>
<organism evidence="11 12">
    <name type="scientific">Neovison vison</name>
    <name type="common">American mink</name>
    <name type="synonym">Mustela vison</name>
    <dbReference type="NCBI Taxonomy" id="452646"/>
    <lineage>
        <taxon>Eukaryota</taxon>
        <taxon>Metazoa</taxon>
        <taxon>Chordata</taxon>
        <taxon>Craniata</taxon>
        <taxon>Vertebrata</taxon>
        <taxon>Euteleostomi</taxon>
        <taxon>Mammalia</taxon>
        <taxon>Eutheria</taxon>
        <taxon>Laurasiatheria</taxon>
        <taxon>Carnivora</taxon>
        <taxon>Caniformia</taxon>
        <taxon>Musteloidea</taxon>
        <taxon>Mustelidae</taxon>
        <taxon>Mustelinae</taxon>
        <taxon>Neogale</taxon>
    </lineage>
</organism>
<evidence type="ECO:0000256" key="5">
    <source>
        <dbReference type="ARBA" id="ARBA00023136"/>
    </source>
</evidence>
<feature type="chain" id="PRO_5034529244" evidence="9">
    <location>
        <begin position="21"/>
        <end position="137"/>
    </location>
</feature>
<keyword evidence="5" id="KW-0472">Membrane</keyword>
<dbReference type="SUPFAM" id="SSF57302">
    <property type="entry name" value="Snake toxin-like"/>
    <property type="match status" value="1"/>
</dbReference>
<reference evidence="11" key="1">
    <citation type="submission" date="2025-08" db="UniProtKB">
        <authorList>
            <consortium name="Ensembl"/>
        </authorList>
    </citation>
    <scope>IDENTIFICATION</scope>
</reference>
<dbReference type="GO" id="GO:0005886">
    <property type="term" value="C:plasma membrane"/>
    <property type="evidence" value="ECO:0007669"/>
    <property type="project" value="UniProtKB-SubCell"/>
</dbReference>
<dbReference type="Pfam" id="PF00021">
    <property type="entry name" value="UPAR_LY6"/>
    <property type="match status" value="1"/>
</dbReference>
<accession>A0A8C7ATJ7</accession>
<keyword evidence="6" id="KW-1015">Disulfide bond</keyword>
<evidence type="ECO:0000256" key="7">
    <source>
        <dbReference type="ARBA" id="ARBA00023180"/>
    </source>
</evidence>
<dbReference type="GeneTree" id="ENSGT00940000154560"/>
<keyword evidence="8" id="KW-0449">Lipoprotein</keyword>
<dbReference type="AlphaFoldDB" id="A0A8C7ATJ7"/>
<dbReference type="PANTHER" id="PTHR32217:SF2">
    <property type="entry name" value="LYMPHOCYTE ANTIGEN 6L"/>
    <property type="match status" value="1"/>
</dbReference>
<keyword evidence="4 9" id="KW-0732">Signal</keyword>
<proteinExistence type="predicted"/>
<evidence type="ECO:0000256" key="6">
    <source>
        <dbReference type="ARBA" id="ARBA00023157"/>
    </source>
</evidence>
<evidence type="ECO:0000256" key="8">
    <source>
        <dbReference type="ARBA" id="ARBA00023288"/>
    </source>
</evidence>
<sequence>MEGLLPALWALLASAGLAGSKEEPGGNLSCYQCFKVADLAQCRPTACRPTDQVCLSNAVVFLSKSKMTLSVSKGCAPRCPNANMNYEWTVGPRILGRIVRRCCSGNLCNRAPAIQEGPWALLRGVLLGAGVLWVLLG</sequence>
<dbReference type="GO" id="GO:0098552">
    <property type="term" value="C:side of membrane"/>
    <property type="evidence" value="ECO:0007669"/>
    <property type="project" value="UniProtKB-KW"/>
</dbReference>
<dbReference type="Proteomes" id="UP000694425">
    <property type="component" value="Unplaced"/>
</dbReference>
<protein>
    <submittedName>
        <fullName evidence="11">Lymphocyte antigen 6 family member L</fullName>
    </submittedName>
</protein>
<dbReference type="Ensembl" id="ENSNVIT00000015960.1">
    <property type="protein sequence ID" value="ENSNVIP00000013658.1"/>
    <property type="gene ID" value="ENSNVIG00000010760.1"/>
</dbReference>
<keyword evidence="7" id="KW-0325">Glycoprotein</keyword>
<keyword evidence="12" id="KW-1185">Reference proteome</keyword>
<evidence type="ECO:0000313" key="11">
    <source>
        <dbReference type="Ensembl" id="ENSNVIP00000013658.1"/>
    </source>
</evidence>
<dbReference type="InterPro" id="IPR016054">
    <property type="entry name" value="LY6_UPA_recep-like"/>
</dbReference>
<evidence type="ECO:0000313" key="12">
    <source>
        <dbReference type="Proteomes" id="UP000694425"/>
    </source>
</evidence>
<feature type="domain" description="UPAR/Ly6" evidence="10">
    <location>
        <begin position="28"/>
        <end position="122"/>
    </location>
</feature>
<feature type="signal peptide" evidence="9">
    <location>
        <begin position="1"/>
        <end position="20"/>
    </location>
</feature>
<dbReference type="PANTHER" id="PTHR32217">
    <property type="entry name" value="LYMPHOCYTE ANTIGEN 6H"/>
    <property type="match status" value="1"/>
</dbReference>
<reference evidence="11" key="2">
    <citation type="submission" date="2025-09" db="UniProtKB">
        <authorList>
            <consortium name="Ensembl"/>
        </authorList>
    </citation>
    <scope>IDENTIFICATION</scope>
</reference>
<name>A0A8C7ATJ7_NEOVI</name>
<evidence type="ECO:0000256" key="2">
    <source>
        <dbReference type="ARBA" id="ARBA00022475"/>
    </source>
</evidence>
<dbReference type="Gene3D" id="2.10.60.10">
    <property type="entry name" value="CD59"/>
    <property type="match status" value="1"/>
</dbReference>
<dbReference type="SMART" id="SM00134">
    <property type="entry name" value="LU"/>
    <property type="match status" value="1"/>
</dbReference>